<dbReference type="PROSITE" id="PS51986">
    <property type="entry name" value="GS_BETA_GRASP"/>
    <property type="match status" value="1"/>
</dbReference>
<dbReference type="Pfam" id="PF12437">
    <property type="entry name" value="GSIII_N"/>
    <property type="match status" value="1"/>
</dbReference>
<dbReference type="InterPro" id="IPR014746">
    <property type="entry name" value="Gln_synth/guanido_kin_cat_dom"/>
</dbReference>
<feature type="domain" description="GS catalytic" evidence="4">
    <location>
        <begin position="178"/>
        <end position="602"/>
    </location>
</feature>
<reference evidence="5 6" key="1">
    <citation type="submission" date="2008-10" db="EMBL/GenBank/DDBJ databases">
        <authorList>
            <person name="Fulton L."/>
            <person name="Clifton S."/>
            <person name="Fulton B."/>
            <person name="Xu J."/>
            <person name="Minx P."/>
            <person name="Pepin K.H."/>
            <person name="Johnson M."/>
            <person name="Bhonagiri V."/>
            <person name="Nash W.E."/>
            <person name="Mardis E.R."/>
            <person name="Wilson R.K."/>
        </authorList>
    </citation>
    <scope>NUCLEOTIDE SEQUENCE [LARGE SCALE GENOMIC DNA]</scope>
    <source>
        <strain evidence="5 6">DSM 3989</strain>
    </source>
</reference>
<dbReference type="SMART" id="SM01230">
    <property type="entry name" value="Gln-synt_C"/>
    <property type="match status" value="1"/>
</dbReference>
<dbReference type="InterPro" id="IPR008146">
    <property type="entry name" value="Gln_synth_cat_dom"/>
</dbReference>
<dbReference type="InterPro" id="IPR052725">
    <property type="entry name" value="GS_Type-3"/>
</dbReference>
<evidence type="ECO:0000259" key="3">
    <source>
        <dbReference type="PROSITE" id="PS51986"/>
    </source>
</evidence>
<comment type="caution">
    <text evidence="5">The sequence shown here is derived from an EMBL/GenBank/DDBJ whole genome shotgun (WGS) entry which is preliminary data.</text>
</comment>
<dbReference type="EMBL" id="ABYT01000072">
    <property type="protein sequence ID" value="EEC90119.1"/>
    <property type="molecule type" value="Genomic_DNA"/>
</dbReference>
<dbReference type="Proteomes" id="UP000004315">
    <property type="component" value="Unassembled WGS sequence"/>
</dbReference>
<dbReference type="AlphaFoldDB" id="B7CAV5"/>
<dbReference type="PANTHER" id="PTHR42974:SF1">
    <property type="entry name" value="TYPE-3 GLUTAMINE SYNTHETASE"/>
    <property type="match status" value="1"/>
</dbReference>
<dbReference type="InterPro" id="IPR008147">
    <property type="entry name" value="Gln_synt_N"/>
</dbReference>
<dbReference type="SUPFAM" id="SSF55931">
    <property type="entry name" value="Glutamine synthetase/guanido kinase"/>
    <property type="match status" value="1"/>
</dbReference>
<keyword evidence="6" id="KW-1185">Reference proteome</keyword>
<accession>B7CAV5</accession>
<dbReference type="PROSITE" id="PS51987">
    <property type="entry name" value="GS_CATALYTIC"/>
    <property type="match status" value="1"/>
</dbReference>
<dbReference type="STRING" id="518637.EUBIFOR_01326"/>
<dbReference type="PROSITE" id="PS00181">
    <property type="entry name" value="GLNA_ATP"/>
    <property type="match status" value="1"/>
</dbReference>
<proteinExistence type="inferred from homology"/>
<reference evidence="5 6" key="2">
    <citation type="submission" date="2008-11" db="EMBL/GenBank/DDBJ databases">
        <title>Draft genome sequence of Eubacterium biforme (DSM 3989).</title>
        <authorList>
            <person name="Sudarsanam P."/>
            <person name="Ley R."/>
            <person name="Guruge J."/>
            <person name="Turnbaugh P.J."/>
            <person name="Mahowald M."/>
            <person name="Liep D."/>
            <person name="Gordon J."/>
        </authorList>
    </citation>
    <scope>NUCLEOTIDE SEQUENCE [LARGE SCALE GENOMIC DNA]</scope>
    <source>
        <strain evidence="5 6">DSM 3989</strain>
    </source>
</reference>
<dbReference type="Pfam" id="PF00120">
    <property type="entry name" value="Gln-synt_C"/>
    <property type="match status" value="1"/>
</dbReference>
<dbReference type="InterPro" id="IPR027303">
    <property type="entry name" value="Gln_synth_gly_rich_site"/>
</dbReference>
<organism evidence="5 6">
    <name type="scientific">Holdemanella biformis DSM 3989</name>
    <dbReference type="NCBI Taxonomy" id="518637"/>
    <lineage>
        <taxon>Bacteria</taxon>
        <taxon>Bacillati</taxon>
        <taxon>Bacillota</taxon>
        <taxon>Erysipelotrichia</taxon>
        <taxon>Erysipelotrichales</taxon>
        <taxon>Erysipelotrichaceae</taxon>
        <taxon>Holdemanella</taxon>
    </lineage>
</organism>
<evidence type="ECO:0000313" key="6">
    <source>
        <dbReference type="Proteomes" id="UP000004315"/>
    </source>
</evidence>
<name>B7CAV5_9FIRM</name>
<evidence type="ECO:0000256" key="2">
    <source>
        <dbReference type="RuleBase" id="RU000384"/>
    </source>
</evidence>
<gene>
    <name evidence="5" type="primary">glnA</name>
    <name evidence="5" type="ORF">EUBIFOR_01326</name>
</gene>
<keyword evidence="5" id="KW-0436">Ligase</keyword>
<dbReference type="Pfam" id="PF18318">
    <property type="entry name" value="Gln-synt_C-ter"/>
    <property type="match status" value="1"/>
</dbReference>
<evidence type="ECO:0000256" key="1">
    <source>
        <dbReference type="PROSITE-ProRule" id="PRU01330"/>
    </source>
</evidence>
<dbReference type="InterPro" id="IPR040577">
    <property type="entry name" value="Gln-synt_C"/>
</dbReference>
<sequence length="710" mass="80053">MKIMILYTRQEDTQKMKIVDEYFGCDVFSTSAMQRYLPHAVYKQMMDVMEKGKELPKEIADVVANAMKDWAMDKGATHYTHWFQPMTGITAEKHDAFINPTGPTSVISDFRGKELIKGEPDASSFPSGGLRATFEARGYTAWDPTSLAFVKEKTLYIPTLFCSYDGSALDKKTPLLRSNDALNKAAVRLLNIMGYNIHKIKTTVGPEQEYFLIDEEMFKERLDLLVTGRTLFGAAPVKGQELDDHYFGSLSERVKAYMEEVDEELWKLGVYAKTEHKEVAPCQFELAPVFTSTNIANDQNQLTMEVLQKVASHHGLVCLLHEKPFDGVNGSGKHNNWSFCTEEGENILEPGDSPKDNIRFLTVLAAIIKGVDEYQDLLRISVASAGNDHRLGADEAPPAIISIYLGEELTAILEAIEAGNEYVDTIDRRLELGISTLPPIAKDSTDRNRTSPFAFTGNKFEFRMLGSNLNISCPNTILNTIVAEELTQFADELECVKKEDMTKALIALIQKTLKNHKRIIFSGNGYSDEWKKEAKRRGLLELKTTADALPHYTDPKNLQLFEKHNVYSASELHARESILLTNYYKVVQIEAKTMAYMLRKQILPAIFSYEAKLAQIIQTKKSSGIDAPLEVKILKNINTPLELVSNHLDTLETLIHKETTTEKQAACFAANELLPLMETIRQLTDLIETNVSKEDWPLPDYNDILFKSML</sequence>
<dbReference type="EC" id="6.3.1.2" evidence="5"/>
<feature type="domain" description="GS beta-grasp" evidence="3">
    <location>
        <begin position="77"/>
        <end position="166"/>
    </location>
</feature>
<dbReference type="InterPro" id="IPR022147">
    <property type="entry name" value="GSIII_N"/>
</dbReference>
<protein>
    <submittedName>
        <fullName evidence="5">Glutamate--ammonia ligase, catalytic domain protein</fullName>
        <ecNumber evidence="5">6.3.1.2</ecNumber>
    </submittedName>
</protein>
<dbReference type="Gene3D" id="3.30.590.10">
    <property type="entry name" value="Glutamine synthetase/guanido kinase, catalytic domain"/>
    <property type="match status" value="1"/>
</dbReference>
<dbReference type="eggNOG" id="COG3968">
    <property type="taxonomic scope" value="Bacteria"/>
</dbReference>
<dbReference type="GO" id="GO:0006542">
    <property type="term" value="P:glutamine biosynthetic process"/>
    <property type="evidence" value="ECO:0007669"/>
    <property type="project" value="InterPro"/>
</dbReference>
<dbReference type="PANTHER" id="PTHR42974">
    <property type="entry name" value="GLUTAMINE SYNTHETASE"/>
    <property type="match status" value="1"/>
</dbReference>
<evidence type="ECO:0000313" key="5">
    <source>
        <dbReference type="EMBL" id="EEC90119.1"/>
    </source>
</evidence>
<comment type="similarity">
    <text evidence="1 2">Belongs to the glutamine synthetase family.</text>
</comment>
<dbReference type="HOGENOM" id="CLU_024307_0_0_9"/>
<evidence type="ECO:0000259" key="4">
    <source>
        <dbReference type="PROSITE" id="PS51987"/>
    </source>
</evidence>
<dbReference type="Gene3D" id="1.20.120.1560">
    <property type="match status" value="1"/>
</dbReference>
<dbReference type="GO" id="GO:0004356">
    <property type="term" value="F:glutamine synthetase activity"/>
    <property type="evidence" value="ECO:0007669"/>
    <property type="project" value="UniProtKB-EC"/>
</dbReference>